<name>A0A5D2Q9J9_GOSTO</name>
<sequence length="127" mass="15260">MEIQKNRLQKQSIIQQILGPLKLIRPIFFNYHQNRAKNPFNPDTRKLSSPSFHRQSVGRSIYPARNKQVVMNFFKVFFQHSNRGIGNPFTEQKVKSFHMPYLQHERVNYVRKQISFCSYYFSFRISS</sequence>
<evidence type="ECO:0000313" key="2">
    <source>
        <dbReference type="Proteomes" id="UP000322667"/>
    </source>
</evidence>
<dbReference type="Proteomes" id="UP000322667">
    <property type="component" value="Chromosome A06"/>
</dbReference>
<organism evidence="1 2">
    <name type="scientific">Gossypium tomentosum</name>
    <name type="common">Hawaiian cotton</name>
    <name type="synonym">Gossypium sandvicense</name>
    <dbReference type="NCBI Taxonomy" id="34277"/>
    <lineage>
        <taxon>Eukaryota</taxon>
        <taxon>Viridiplantae</taxon>
        <taxon>Streptophyta</taxon>
        <taxon>Embryophyta</taxon>
        <taxon>Tracheophyta</taxon>
        <taxon>Spermatophyta</taxon>
        <taxon>Magnoliopsida</taxon>
        <taxon>eudicotyledons</taxon>
        <taxon>Gunneridae</taxon>
        <taxon>Pentapetalae</taxon>
        <taxon>rosids</taxon>
        <taxon>malvids</taxon>
        <taxon>Malvales</taxon>
        <taxon>Malvaceae</taxon>
        <taxon>Malvoideae</taxon>
        <taxon>Gossypium</taxon>
    </lineage>
</organism>
<keyword evidence="2" id="KW-1185">Reference proteome</keyword>
<gene>
    <name evidence="1" type="ORF">ES332_A06G219300v1</name>
</gene>
<reference evidence="1 2" key="1">
    <citation type="submission" date="2019-07" db="EMBL/GenBank/DDBJ databases">
        <title>WGS assembly of Gossypium tomentosum.</title>
        <authorList>
            <person name="Chen Z.J."/>
            <person name="Sreedasyam A."/>
            <person name="Ando A."/>
            <person name="Song Q."/>
            <person name="De L."/>
            <person name="Hulse-Kemp A."/>
            <person name="Ding M."/>
            <person name="Ye W."/>
            <person name="Kirkbride R."/>
            <person name="Jenkins J."/>
            <person name="Plott C."/>
            <person name="Lovell J."/>
            <person name="Lin Y.-M."/>
            <person name="Vaughn R."/>
            <person name="Liu B."/>
            <person name="Li W."/>
            <person name="Simpson S."/>
            <person name="Scheffler B."/>
            <person name="Saski C."/>
            <person name="Grover C."/>
            <person name="Hu G."/>
            <person name="Conover J."/>
            <person name="Carlson J."/>
            <person name="Shu S."/>
            <person name="Boston L."/>
            <person name="Williams M."/>
            <person name="Peterson D."/>
            <person name="Mcgee K."/>
            <person name="Jones D."/>
            <person name="Wendel J."/>
            <person name="Stelly D."/>
            <person name="Grimwood J."/>
            <person name="Schmutz J."/>
        </authorList>
    </citation>
    <scope>NUCLEOTIDE SEQUENCE [LARGE SCALE GENOMIC DNA]</scope>
    <source>
        <strain evidence="1">7179.01</strain>
    </source>
</reference>
<protein>
    <submittedName>
        <fullName evidence="1">Uncharacterized protein</fullName>
    </submittedName>
</protein>
<dbReference type="EMBL" id="CM017615">
    <property type="protein sequence ID" value="TYI24235.1"/>
    <property type="molecule type" value="Genomic_DNA"/>
</dbReference>
<proteinExistence type="predicted"/>
<accession>A0A5D2Q9J9</accession>
<evidence type="ECO:0000313" key="1">
    <source>
        <dbReference type="EMBL" id="TYI24235.1"/>
    </source>
</evidence>
<dbReference type="AlphaFoldDB" id="A0A5D2Q9J9"/>